<dbReference type="InterPro" id="IPR003265">
    <property type="entry name" value="HhH-GPD_domain"/>
</dbReference>
<dbReference type="KEGG" id="vg:80543672"/>
<proteinExistence type="predicted"/>
<reference evidence="4 5" key="1">
    <citation type="submission" date="2020-09" db="EMBL/GenBank/DDBJ databases">
        <authorList>
            <person name="Zhang R."/>
            <person name="Garcia K."/>
            <person name="Ogata H."/>
        </authorList>
    </citation>
    <scope>NUCLEOTIDE SEQUENCE [LARGE SCALE GENOMIC DNA]</scope>
    <source>
        <strain evidence="5">stheno</strain>
    </source>
</reference>
<dbReference type="InterPro" id="IPR011257">
    <property type="entry name" value="DNA_glycosylase"/>
</dbReference>
<evidence type="ECO:0000313" key="5">
    <source>
        <dbReference type="Proteomes" id="UP001162098"/>
    </source>
</evidence>
<dbReference type="GO" id="GO:0032131">
    <property type="term" value="F:alkylated DNA binding"/>
    <property type="evidence" value="ECO:0007669"/>
    <property type="project" value="TreeGrafter"/>
</dbReference>
<dbReference type="GO" id="GO:0008725">
    <property type="term" value="F:DNA-3-methyladenine glycosylase activity"/>
    <property type="evidence" value="ECO:0007669"/>
    <property type="project" value="TreeGrafter"/>
</dbReference>
<keyword evidence="1" id="KW-0227">DNA damage</keyword>
<dbReference type="GO" id="GO:0006307">
    <property type="term" value="P:DNA alkylation repair"/>
    <property type="evidence" value="ECO:0007669"/>
    <property type="project" value="TreeGrafter"/>
</dbReference>
<dbReference type="GO" id="GO:0043916">
    <property type="term" value="F:DNA-7-methylguanine glycosylase activity"/>
    <property type="evidence" value="ECO:0007669"/>
    <property type="project" value="TreeGrafter"/>
</dbReference>
<keyword evidence="5" id="KW-1185">Reference proteome</keyword>
<dbReference type="SMART" id="SM00478">
    <property type="entry name" value="ENDO3c"/>
    <property type="match status" value="1"/>
</dbReference>
<dbReference type="PANTHER" id="PTHR43003:SF5">
    <property type="entry name" value="DNA-3-METHYLADENINE GLYCOSYLASE"/>
    <property type="match status" value="1"/>
</dbReference>
<name>A0A7S7YES6_9VIRU</name>
<evidence type="ECO:0000256" key="2">
    <source>
        <dbReference type="ARBA" id="ARBA00023204"/>
    </source>
</evidence>
<organism evidence="4 5">
    <name type="scientific">Medusavirus stheno T3</name>
    <dbReference type="NCBI Taxonomy" id="3069717"/>
    <lineage>
        <taxon>Viruses</taxon>
        <taxon>Varidnaviria</taxon>
        <taxon>Bamfordvirae</taxon>
        <taxon>Nucleocytoviricota</taxon>
        <taxon>Megaviricetes</taxon>
        <taxon>Mamonoviridae</taxon>
        <taxon>Medusavirus</taxon>
        <taxon>Medusavirus sthenus</taxon>
    </lineage>
</organism>
<protein>
    <submittedName>
        <fullName evidence="4">DNA-3-methyladenine glycosylase</fullName>
    </submittedName>
</protein>
<accession>A0A7S7YES6</accession>
<evidence type="ECO:0000313" key="4">
    <source>
        <dbReference type="EMBL" id="QPB44476.1"/>
    </source>
</evidence>
<dbReference type="PANTHER" id="PTHR43003">
    <property type="entry name" value="DNA-3-METHYLADENINE GLYCOSYLASE"/>
    <property type="match status" value="1"/>
</dbReference>
<keyword evidence="2" id="KW-0234">DNA repair</keyword>
<dbReference type="SUPFAM" id="SSF48150">
    <property type="entry name" value="DNA-glycosylase"/>
    <property type="match status" value="1"/>
</dbReference>
<dbReference type="Gene3D" id="1.10.1670.40">
    <property type="match status" value="1"/>
</dbReference>
<feature type="domain" description="HhH-GPD" evidence="3">
    <location>
        <begin position="148"/>
        <end position="299"/>
    </location>
</feature>
<dbReference type="GO" id="GO:0006285">
    <property type="term" value="P:base-excision repair, AP site formation"/>
    <property type="evidence" value="ECO:0007669"/>
    <property type="project" value="TreeGrafter"/>
</dbReference>
<dbReference type="Proteomes" id="UP001162098">
    <property type="component" value="Segment"/>
</dbReference>
<dbReference type="GO" id="GO:0032993">
    <property type="term" value="C:protein-DNA complex"/>
    <property type="evidence" value="ECO:0007669"/>
    <property type="project" value="TreeGrafter"/>
</dbReference>
<sequence length="304" mass="34336">MSIAPDLASDGERSRVTHHNYQYRIMGNSGSGMYDVYENYHCDFCSAKEVRAFGVGGPPEHGDVLAACEDCLVSGQCCEEYVLKRHIRDGHLDHRAWSADFPYGHSAEEKALAVIEPAFERVLAYHKVRLDTAPFVKQPFMALVRGIVGQRIRFSDAQEIFSRLRGEVATPQMVVDMGLPHLATVMRHKSKAETVYKLSCYLVESGLSLVNTPEELLATVKHLRDRGVKGLGQWTVDNAMLSVAPDYDLFPCGDVFLQERVQKLLDLPAKPSPAEMHKITAKWSPHRGTAAWLLWRWFEDTRYE</sequence>
<evidence type="ECO:0000256" key="1">
    <source>
        <dbReference type="ARBA" id="ARBA00022763"/>
    </source>
</evidence>
<evidence type="ECO:0000259" key="3">
    <source>
        <dbReference type="SMART" id="SM00478"/>
    </source>
</evidence>
<dbReference type="EMBL" id="MW018138">
    <property type="protein sequence ID" value="QPB44476.1"/>
    <property type="molecule type" value="Genomic_DNA"/>
</dbReference>
<dbReference type="InterPro" id="IPR051912">
    <property type="entry name" value="Alkylbase_DNA_Glycosylase/TA"/>
</dbReference>
<dbReference type="Gene3D" id="1.10.340.30">
    <property type="entry name" value="Hypothetical protein, domain 2"/>
    <property type="match status" value="1"/>
</dbReference>